<feature type="coiled-coil region" evidence="1">
    <location>
        <begin position="165"/>
        <end position="196"/>
    </location>
</feature>
<dbReference type="Gene3D" id="1.10.10.2430">
    <property type="entry name" value="NFRKB winged helix-like domain"/>
    <property type="match status" value="1"/>
</dbReference>
<feature type="compositionally biased region" description="Low complexity" evidence="2">
    <location>
        <begin position="739"/>
        <end position="750"/>
    </location>
</feature>
<dbReference type="PANTHER" id="PTHR13052">
    <property type="entry name" value="NFRKB-RELATED"/>
    <property type="match status" value="1"/>
</dbReference>
<evidence type="ECO:0000259" key="3">
    <source>
        <dbReference type="Pfam" id="PF14465"/>
    </source>
</evidence>
<dbReference type="Pfam" id="PF25793">
    <property type="entry name" value="WHD_2nd_NFRKB"/>
    <property type="match status" value="1"/>
</dbReference>
<evidence type="ECO:0000259" key="4">
    <source>
        <dbReference type="Pfam" id="PF25793"/>
    </source>
</evidence>
<dbReference type="AlphaFoldDB" id="A0A443QR68"/>
<feature type="domain" description="Nuclear factor related to kappa-B-binding protein second winged helix" evidence="4">
    <location>
        <begin position="569"/>
        <end position="712"/>
    </location>
</feature>
<evidence type="ECO:0000256" key="1">
    <source>
        <dbReference type="SAM" id="Coils"/>
    </source>
</evidence>
<dbReference type="InterPro" id="IPR025220">
    <property type="entry name" value="NFRKB_WH_1"/>
</dbReference>
<sequence length="1256" mass="137939">MNSLLSTTSLNQITADLFASKALFREVVNCDLWDTCLSDSKKQDLLDKYLPQCLTNEEKEDTVKQLLSGNLKRFDDNPMDTIYFHLKIQRLSPDLIKVMDEVKQLKLKSQKQQEQENQCKLFFDVINKRKTLFEDAINSPLDCVIRNVKYPRGSFLDTNCPKSHRKRLLLRCQKAKERYKKELKEIKDSVFENEDEKSKSSTDDEDIFAVLNDDKLHNAEALPFSTNVSLSSPNIFSIPEPNYIRMLKKHKHKRKRLEEAKLEDNRFNTSNISLNGIIRRVTNASEEEKDMAVVNSNCDAKLSSPSVKASKTPPNGNVQIVKKKNRAHLLNKVISTTVPVCETEKKVDSEVSVKKEPMDVFDFDNDSPPQSFPPPPLTLPSSAVTTTAPISTLSSIINQPQSPIIAAPLPALPPLLPSTPDPPPPPPMPLEKPPKCFFSLLRDTFYTHSPNDFKLTLHKLEELIKEKLRCYDPKIGWSHEMVQSAMNYLSGVLPPPEMVPLVDYKEKNQQWQWIGIERDNDDVLFSLCKEWTEEKDKNSSTSLMDPSQPIPPPICPTDWIVKPSNEEEKKIYREQEALRYNNPHKAFTFRIHGYESVVGPVKGCGIGGINSHTSSPNKAREHSLLVSDRPPFVTLLSLVRDAAARLPNGEGTRADICELLKDSQYLLPTVSDQQVNGIVSGALDRLHYEKDPCVKYDVNRKVWIYLHRNRSEQEFERLHEVQVAAAKAKRSLNKTQRRTSSTSSVPKIPSSFVGKQASKIQKIGPVTPITISDQSNSLSSSNPIQVASSLSPVITSTVVNTSVSSPQLFSSPTISAVTSYSNVGLNLSSNVTVTTDTLQMTKPKLASVLPIVSKKKIQKAKVIKKPGEEKEEESSPTFTAVIPTTVSISNIQTVSSMPSIAVTALPLTSFAKIESVEASTVTSGITSIVTTKSVTNKLKSVRPTKPLQKPQITLSQRTDLQTTTESNLQHILSIASSALPKSTQIAIPAGAKISVPKQSFQQASQVQQIQQQISVPKQIQLQNQVVSSTSGTATGTHQISIPTSVLFGARPGSVVLGNVVICDFQVLIYILIVNAATPTGKSYMMAAAGGQIVLQPQGPTASPITTAVTSTTGSQPTASLAVRTLQGIRVIPVTSGVAAPKNATPILAQSHLSGSQSQGTSTINPQHHVVARIITTGQPGRGGVPQTQIVIPSTSAFQPLLLAQANQVTTASTPQTITTSIQVNPAPIFTQASQVSLPIQHQIKTIELPSQKQTSK</sequence>
<keyword evidence="6" id="KW-1185">Reference proteome</keyword>
<dbReference type="InterPro" id="IPR038106">
    <property type="entry name" value="NFRKB_winged_sf"/>
</dbReference>
<dbReference type="Pfam" id="PF14465">
    <property type="entry name" value="WHD_1st_NFRKB"/>
    <property type="match status" value="1"/>
</dbReference>
<dbReference type="STRING" id="1965070.A0A443QR68"/>
<evidence type="ECO:0000313" key="6">
    <source>
        <dbReference type="Proteomes" id="UP000285301"/>
    </source>
</evidence>
<dbReference type="EMBL" id="NCKU01004726">
    <property type="protein sequence ID" value="RWS05519.1"/>
    <property type="molecule type" value="Genomic_DNA"/>
</dbReference>
<protein>
    <submittedName>
        <fullName evidence="5">Nuclear factor related to kappa-B-binding protein-like protein</fullName>
    </submittedName>
</protein>
<name>A0A443QR68_9ACAR</name>
<comment type="caution">
    <text evidence="5">The sequence shown here is derived from an EMBL/GenBank/DDBJ whole genome shotgun (WGS) entry which is preliminary data.</text>
</comment>
<reference evidence="5 6" key="1">
    <citation type="journal article" date="2018" name="Gigascience">
        <title>Genomes of trombidid mites reveal novel predicted allergens and laterally-transferred genes associated with secondary metabolism.</title>
        <authorList>
            <person name="Dong X."/>
            <person name="Chaisiri K."/>
            <person name="Xia D."/>
            <person name="Armstrong S.D."/>
            <person name="Fang Y."/>
            <person name="Donnelly M.J."/>
            <person name="Kadowaki T."/>
            <person name="McGarry J.W."/>
            <person name="Darby A.C."/>
            <person name="Makepeace B.L."/>
        </authorList>
    </citation>
    <scope>NUCLEOTIDE SEQUENCE [LARGE SCALE GENOMIC DNA]</scope>
    <source>
        <strain evidence="5">UoL-WK</strain>
    </source>
</reference>
<organism evidence="5 6">
    <name type="scientific">Dinothrombium tinctorium</name>
    <dbReference type="NCBI Taxonomy" id="1965070"/>
    <lineage>
        <taxon>Eukaryota</taxon>
        <taxon>Metazoa</taxon>
        <taxon>Ecdysozoa</taxon>
        <taxon>Arthropoda</taxon>
        <taxon>Chelicerata</taxon>
        <taxon>Arachnida</taxon>
        <taxon>Acari</taxon>
        <taxon>Acariformes</taxon>
        <taxon>Trombidiformes</taxon>
        <taxon>Prostigmata</taxon>
        <taxon>Anystina</taxon>
        <taxon>Parasitengona</taxon>
        <taxon>Trombidioidea</taxon>
        <taxon>Trombidiidae</taxon>
        <taxon>Dinothrombium</taxon>
    </lineage>
</organism>
<keyword evidence="1" id="KW-0175">Coiled coil</keyword>
<proteinExistence type="predicted"/>
<dbReference type="InterPro" id="IPR057748">
    <property type="entry name" value="NFRKB_WH_2"/>
</dbReference>
<evidence type="ECO:0000256" key="2">
    <source>
        <dbReference type="SAM" id="MobiDB-lite"/>
    </source>
</evidence>
<dbReference type="Proteomes" id="UP000285301">
    <property type="component" value="Unassembled WGS sequence"/>
</dbReference>
<dbReference type="GO" id="GO:0031011">
    <property type="term" value="C:Ino80 complex"/>
    <property type="evidence" value="ECO:0007669"/>
    <property type="project" value="InterPro"/>
</dbReference>
<dbReference type="InterPro" id="IPR024867">
    <property type="entry name" value="NFRKB"/>
</dbReference>
<feature type="domain" description="Nuclear factor related to kappa-B-binding protein winged helix-like" evidence="3">
    <location>
        <begin position="437"/>
        <end position="531"/>
    </location>
</feature>
<evidence type="ECO:0000313" key="5">
    <source>
        <dbReference type="EMBL" id="RWS05519.1"/>
    </source>
</evidence>
<dbReference type="GO" id="GO:0002020">
    <property type="term" value="F:protease binding"/>
    <property type="evidence" value="ECO:0007669"/>
    <property type="project" value="TreeGrafter"/>
</dbReference>
<gene>
    <name evidence="5" type="ORF">B4U79_16041</name>
</gene>
<dbReference type="CDD" id="cd21865">
    <property type="entry name" value="DEUBAD_NFRKB"/>
    <property type="match status" value="1"/>
</dbReference>
<dbReference type="OrthoDB" id="70874at2759"/>
<dbReference type="PANTHER" id="PTHR13052:SF3">
    <property type="entry name" value="NUCLEAR FACTOR RELATED TO KAPPA-B-BINDING PROTEIN"/>
    <property type="match status" value="1"/>
</dbReference>
<accession>A0A443QR68</accession>
<feature type="region of interest" description="Disordered" evidence="2">
    <location>
        <begin position="729"/>
        <end position="750"/>
    </location>
</feature>